<keyword evidence="1" id="KW-1133">Transmembrane helix</keyword>
<comment type="caution">
    <text evidence="2">The sequence shown here is derived from an EMBL/GenBank/DDBJ whole genome shotgun (WGS) entry which is preliminary data.</text>
</comment>
<feature type="transmembrane region" description="Helical" evidence="1">
    <location>
        <begin position="7"/>
        <end position="28"/>
    </location>
</feature>
<evidence type="ECO:0000313" key="3">
    <source>
        <dbReference type="Proteomes" id="UP000030147"/>
    </source>
</evidence>
<dbReference type="STRING" id="1385514.N782_11520"/>
<evidence type="ECO:0000313" key="2">
    <source>
        <dbReference type="EMBL" id="KGP72618.1"/>
    </source>
</evidence>
<name>A0A0A2TDW5_9BACI</name>
<dbReference type="eggNOG" id="ENOG5034A4J">
    <property type="taxonomic scope" value="Bacteria"/>
</dbReference>
<accession>A0A0A2TDW5</accession>
<keyword evidence="1" id="KW-0812">Transmembrane</keyword>
<dbReference type="OrthoDB" id="2351993at2"/>
<keyword evidence="1" id="KW-0472">Membrane</keyword>
<gene>
    <name evidence="2" type="ORF">N782_11520</name>
</gene>
<evidence type="ECO:0000256" key="1">
    <source>
        <dbReference type="SAM" id="Phobius"/>
    </source>
</evidence>
<dbReference type="AlphaFoldDB" id="A0A0A2TDW5"/>
<sequence>MRNILKISGLVILVFLLGVGFIVMLYVIDNPFKENEVKEQAREYLDNHFETQTDIYGVYNTANAINFDNAARVRHEDGTEFLVYKNILNEQMEDTYVANKWENQLSNEIDSYLEEKIKGMNYFDVRYDDRVGIENDIEPNSPPNFRNANAKPFININLKRQPRESDEETFNAFIQYLKEDIMIKHVSVQFLYDQKGPNDKEWNKSF</sequence>
<dbReference type="EMBL" id="AVBF01000027">
    <property type="protein sequence ID" value="KGP72618.1"/>
    <property type="molecule type" value="Genomic_DNA"/>
</dbReference>
<reference evidence="2 3" key="1">
    <citation type="journal article" date="2015" name="Stand. Genomic Sci.">
        <title>High quality draft genome sequence of the moderately halophilic bacterium Pontibacillus yanchengensis Y32(T) and comparison among Pontibacillus genomes.</title>
        <authorList>
            <person name="Huang J."/>
            <person name="Qiao Z.X."/>
            <person name="Tang J.W."/>
            <person name="Wang G."/>
        </authorList>
    </citation>
    <scope>NUCLEOTIDE SEQUENCE [LARGE SCALE GENOMIC DNA]</scope>
    <source>
        <strain evidence="2 3">Y32</strain>
    </source>
</reference>
<protein>
    <submittedName>
        <fullName evidence="2">Uncharacterized protein</fullName>
    </submittedName>
</protein>
<dbReference type="RefSeq" id="WP_036819532.1">
    <property type="nucleotide sequence ID" value="NZ_AVBF01000027.1"/>
</dbReference>
<organism evidence="2 3">
    <name type="scientific">Pontibacillus yanchengensis Y32</name>
    <dbReference type="NCBI Taxonomy" id="1385514"/>
    <lineage>
        <taxon>Bacteria</taxon>
        <taxon>Bacillati</taxon>
        <taxon>Bacillota</taxon>
        <taxon>Bacilli</taxon>
        <taxon>Bacillales</taxon>
        <taxon>Bacillaceae</taxon>
        <taxon>Pontibacillus</taxon>
    </lineage>
</organism>
<dbReference type="Proteomes" id="UP000030147">
    <property type="component" value="Unassembled WGS sequence"/>
</dbReference>
<keyword evidence="3" id="KW-1185">Reference proteome</keyword>
<proteinExistence type="predicted"/>